<evidence type="ECO:0000256" key="2">
    <source>
        <dbReference type="ARBA" id="ARBA00022679"/>
    </source>
</evidence>
<feature type="domain" description="4'-phosphopantetheinyl transferase" evidence="3">
    <location>
        <begin position="133"/>
        <end position="193"/>
    </location>
</feature>
<evidence type="ECO:0000313" key="4">
    <source>
        <dbReference type="EMBL" id="MCM2580188.1"/>
    </source>
</evidence>
<protein>
    <submittedName>
        <fullName evidence="4">4'-phosphopantetheinyl transferase superfamily protein</fullName>
    </submittedName>
</protein>
<keyword evidence="5" id="KW-1185">Reference proteome</keyword>
<dbReference type="EMBL" id="JAMQGM010000054">
    <property type="protein sequence ID" value="MCM2580188.1"/>
    <property type="molecule type" value="Genomic_DNA"/>
</dbReference>
<dbReference type="InterPro" id="IPR037143">
    <property type="entry name" value="4-PPantetheinyl_Trfase_dom_sf"/>
</dbReference>
<dbReference type="InterPro" id="IPR050559">
    <property type="entry name" value="P-Pant_transferase_sf"/>
</dbReference>
<dbReference type="RefSeq" id="WP_251418788.1">
    <property type="nucleotide sequence ID" value="NZ_JAMQGM010000054.1"/>
</dbReference>
<sequence length="235" mass="24466">MSHDLAGGSLPPPFRQLRAVGAPFPEQPQLWALSVSAYPLRPVDDGILDPAERQRAARFVRPADRDRYRVAHVGLRRLLGAYLAAAPERIELTREPCPGCGRGHGRPAVAGAPLHFSLSHAGDLVVFAVADAPVGVDVEEVPSPEALSGLTGALHPVESAELDALPADARPGAFARCWTRKEAFLKGTGLGLGGEPAGVCVGAGPEPLAPAGWHLTDVAVAEGYAAACAVRHPDS</sequence>
<dbReference type="GO" id="GO:0016740">
    <property type="term" value="F:transferase activity"/>
    <property type="evidence" value="ECO:0007669"/>
    <property type="project" value="UniProtKB-KW"/>
</dbReference>
<dbReference type="SUPFAM" id="SSF56214">
    <property type="entry name" value="4'-phosphopantetheinyl transferase"/>
    <property type="match status" value="2"/>
</dbReference>
<comment type="caution">
    <text evidence="4">The sequence shown here is derived from an EMBL/GenBank/DDBJ whole genome shotgun (WGS) entry which is preliminary data.</text>
</comment>
<proteinExistence type="inferred from homology"/>
<gene>
    <name evidence="4" type="ORF">M1E25_23080</name>
</gene>
<dbReference type="InterPro" id="IPR008278">
    <property type="entry name" value="4-PPantetheinyl_Trfase_dom"/>
</dbReference>
<keyword evidence="2 4" id="KW-0808">Transferase</keyword>
<dbReference type="PANTHER" id="PTHR12215">
    <property type="entry name" value="PHOSPHOPANTETHEINE TRANSFERASE"/>
    <property type="match status" value="1"/>
</dbReference>
<dbReference type="PANTHER" id="PTHR12215:SF10">
    <property type="entry name" value="L-AMINOADIPATE-SEMIALDEHYDE DEHYDROGENASE-PHOSPHOPANTETHEINYL TRANSFERASE"/>
    <property type="match status" value="1"/>
</dbReference>
<dbReference type="Proteomes" id="UP001167160">
    <property type="component" value="Unassembled WGS sequence"/>
</dbReference>
<reference evidence="4" key="1">
    <citation type="journal article" date="2023" name="Int. J. Syst. Evol. Microbiol.">
        <title>Streptomyces meridianus sp. nov. isolated from brackish water of the Tagus estuary in Alcochete, Portugal.</title>
        <authorList>
            <person name="Santos J.D.N."/>
            <person name="Klimek D."/>
            <person name="Calusinska M."/>
            <person name="Lobo Da Cunha A."/>
            <person name="Catita J."/>
            <person name="Goncalves H."/>
            <person name="Gonzalez I."/>
            <person name="Reyes F."/>
            <person name="Lage O.M."/>
        </authorList>
    </citation>
    <scope>NUCLEOTIDE SEQUENCE</scope>
    <source>
        <strain evidence="4">MTZ3.1</strain>
    </source>
</reference>
<evidence type="ECO:0000313" key="5">
    <source>
        <dbReference type="Proteomes" id="UP001167160"/>
    </source>
</evidence>
<dbReference type="Gene3D" id="3.90.470.20">
    <property type="entry name" value="4'-phosphopantetheinyl transferase domain"/>
    <property type="match status" value="1"/>
</dbReference>
<evidence type="ECO:0000256" key="1">
    <source>
        <dbReference type="ARBA" id="ARBA00010990"/>
    </source>
</evidence>
<organism evidence="4 5">
    <name type="scientific">Streptomyces meridianus</name>
    <dbReference type="NCBI Taxonomy" id="2938945"/>
    <lineage>
        <taxon>Bacteria</taxon>
        <taxon>Bacillati</taxon>
        <taxon>Actinomycetota</taxon>
        <taxon>Actinomycetes</taxon>
        <taxon>Kitasatosporales</taxon>
        <taxon>Streptomycetaceae</taxon>
        <taxon>Streptomyces</taxon>
    </lineage>
</organism>
<evidence type="ECO:0000259" key="3">
    <source>
        <dbReference type="Pfam" id="PF01648"/>
    </source>
</evidence>
<comment type="similarity">
    <text evidence="1">Belongs to the P-Pant transferase superfamily. Gsp/Sfp/HetI/AcpT family.</text>
</comment>
<name>A0ABT0XE09_9ACTN</name>
<accession>A0ABT0XE09</accession>
<dbReference type="Pfam" id="PF01648">
    <property type="entry name" value="ACPS"/>
    <property type="match status" value="1"/>
</dbReference>